<dbReference type="EMBL" id="JAVDUU010000001">
    <property type="protein sequence ID" value="MDR6940928.1"/>
    <property type="molecule type" value="Genomic_DNA"/>
</dbReference>
<dbReference type="PANTHER" id="PTHR33164:SF43">
    <property type="entry name" value="HTH-TYPE TRANSCRIPTIONAL REPRESSOR YETL"/>
    <property type="match status" value="1"/>
</dbReference>
<dbReference type="InterPro" id="IPR036390">
    <property type="entry name" value="WH_DNA-bd_sf"/>
</dbReference>
<dbReference type="GO" id="GO:0003677">
    <property type="term" value="F:DNA binding"/>
    <property type="evidence" value="ECO:0007669"/>
    <property type="project" value="UniProtKB-KW"/>
</dbReference>
<feature type="domain" description="HTH marR-type" evidence="1">
    <location>
        <begin position="1"/>
        <end position="138"/>
    </location>
</feature>
<dbReference type="Pfam" id="PF12802">
    <property type="entry name" value="MarR_2"/>
    <property type="match status" value="1"/>
</dbReference>
<organism evidence="2 3">
    <name type="scientific">Mucilaginibacter pocheonensis</name>
    <dbReference type="NCBI Taxonomy" id="398050"/>
    <lineage>
        <taxon>Bacteria</taxon>
        <taxon>Pseudomonadati</taxon>
        <taxon>Bacteroidota</taxon>
        <taxon>Sphingobacteriia</taxon>
        <taxon>Sphingobacteriales</taxon>
        <taxon>Sphingobacteriaceae</taxon>
        <taxon>Mucilaginibacter</taxon>
    </lineage>
</organism>
<dbReference type="InterPro" id="IPR036388">
    <property type="entry name" value="WH-like_DNA-bd_sf"/>
</dbReference>
<dbReference type="Gene3D" id="1.10.10.10">
    <property type="entry name" value="Winged helix-like DNA-binding domain superfamily/Winged helix DNA-binding domain"/>
    <property type="match status" value="1"/>
</dbReference>
<sequence length="145" mass="16546">MDRKEQIQKIRAFNRFYTDLIGLLDNQLLHSDYSLAEARIFYEIVMGKSISASDIIAKLNIDKGYLSRILKKFEKQGLLCKEPSKSDARIAYLSLTAAGLQVFKGLDRASDEQIRHLVDRLDEQKVIELVGHMKSIFTILSPSEV</sequence>
<dbReference type="PROSITE" id="PS50995">
    <property type="entry name" value="HTH_MARR_2"/>
    <property type="match status" value="1"/>
</dbReference>
<dbReference type="InterPro" id="IPR000835">
    <property type="entry name" value="HTH_MarR-typ"/>
</dbReference>
<evidence type="ECO:0000313" key="3">
    <source>
        <dbReference type="Proteomes" id="UP001247620"/>
    </source>
</evidence>
<accession>A0ABU1T6G4</accession>
<name>A0ABU1T6G4_9SPHI</name>
<dbReference type="InterPro" id="IPR039422">
    <property type="entry name" value="MarR/SlyA-like"/>
</dbReference>
<reference evidence="2 3" key="1">
    <citation type="submission" date="2023-07" db="EMBL/GenBank/DDBJ databases">
        <title>Sorghum-associated microbial communities from plants grown in Nebraska, USA.</title>
        <authorList>
            <person name="Schachtman D."/>
        </authorList>
    </citation>
    <scope>NUCLEOTIDE SEQUENCE [LARGE SCALE GENOMIC DNA]</scope>
    <source>
        <strain evidence="2 3">3262</strain>
    </source>
</reference>
<evidence type="ECO:0000259" key="1">
    <source>
        <dbReference type="PROSITE" id="PS50995"/>
    </source>
</evidence>
<dbReference type="Proteomes" id="UP001247620">
    <property type="component" value="Unassembled WGS sequence"/>
</dbReference>
<keyword evidence="2" id="KW-0238">DNA-binding</keyword>
<proteinExistence type="predicted"/>
<keyword evidence="3" id="KW-1185">Reference proteome</keyword>
<dbReference type="SUPFAM" id="SSF46785">
    <property type="entry name" value="Winged helix' DNA-binding domain"/>
    <property type="match status" value="1"/>
</dbReference>
<gene>
    <name evidence="2" type="ORF">J2W55_000756</name>
</gene>
<dbReference type="SMART" id="SM00347">
    <property type="entry name" value="HTH_MARR"/>
    <property type="match status" value="1"/>
</dbReference>
<dbReference type="RefSeq" id="WP_310092127.1">
    <property type="nucleotide sequence ID" value="NZ_JAVDUU010000001.1"/>
</dbReference>
<comment type="caution">
    <text evidence="2">The sequence shown here is derived from an EMBL/GenBank/DDBJ whole genome shotgun (WGS) entry which is preliminary data.</text>
</comment>
<dbReference type="PANTHER" id="PTHR33164">
    <property type="entry name" value="TRANSCRIPTIONAL REGULATOR, MARR FAMILY"/>
    <property type="match status" value="1"/>
</dbReference>
<evidence type="ECO:0000313" key="2">
    <source>
        <dbReference type="EMBL" id="MDR6940928.1"/>
    </source>
</evidence>
<protein>
    <submittedName>
        <fullName evidence="2">DNA-binding MarR family transcriptional regulator</fullName>
    </submittedName>
</protein>